<dbReference type="PANTHER" id="PTHR43877:SF1">
    <property type="entry name" value="ACETYLTRANSFERASE"/>
    <property type="match status" value="1"/>
</dbReference>
<organism evidence="4 5">
    <name type="scientific">Prosthecodimorpha hirschii</name>
    <dbReference type="NCBI Taxonomy" id="665126"/>
    <lineage>
        <taxon>Bacteria</taxon>
        <taxon>Pseudomonadati</taxon>
        <taxon>Pseudomonadota</taxon>
        <taxon>Alphaproteobacteria</taxon>
        <taxon>Hyphomicrobiales</taxon>
        <taxon>Ancalomicrobiaceae</taxon>
        <taxon>Prosthecodimorpha</taxon>
    </lineage>
</organism>
<evidence type="ECO:0000256" key="1">
    <source>
        <dbReference type="ARBA" id="ARBA00022679"/>
    </source>
</evidence>
<dbReference type="CDD" id="cd04301">
    <property type="entry name" value="NAT_SF"/>
    <property type="match status" value="1"/>
</dbReference>
<dbReference type="InterPro" id="IPR016181">
    <property type="entry name" value="Acyl_CoA_acyltransferase"/>
</dbReference>
<dbReference type="Pfam" id="PF00583">
    <property type="entry name" value="Acetyltransf_1"/>
    <property type="match status" value="1"/>
</dbReference>
<accession>A0A0P6WAY1</accession>
<keyword evidence="2" id="KW-0012">Acyltransferase</keyword>
<reference evidence="4 5" key="1">
    <citation type="submission" date="2015-09" db="EMBL/GenBank/DDBJ databases">
        <authorList>
            <person name="Jackson K.R."/>
            <person name="Lunt B.L."/>
            <person name="Fisher J.N.B."/>
            <person name="Gardner A.V."/>
            <person name="Bailey M.E."/>
            <person name="Deus L.M."/>
            <person name="Earl A.S."/>
            <person name="Gibby P.D."/>
            <person name="Hartmann K.A."/>
            <person name="Liu J.E."/>
            <person name="Manci A.M."/>
            <person name="Nielsen D.A."/>
            <person name="Solomon M.B."/>
            <person name="Breakwell D.P."/>
            <person name="Burnett S.H."/>
            <person name="Grose J.H."/>
        </authorList>
    </citation>
    <scope>NUCLEOTIDE SEQUENCE [LARGE SCALE GENOMIC DNA]</scope>
    <source>
        <strain evidence="4 5">16</strain>
    </source>
</reference>
<evidence type="ECO:0000256" key="2">
    <source>
        <dbReference type="ARBA" id="ARBA00023315"/>
    </source>
</evidence>
<proteinExistence type="predicted"/>
<evidence type="ECO:0000313" key="4">
    <source>
        <dbReference type="EMBL" id="KPL55757.1"/>
    </source>
</evidence>
<comment type="caution">
    <text evidence="4">The sequence shown here is derived from an EMBL/GenBank/DDBJ whole genome shotgun (WGS) entry which is preliminary data.</text>
</comment>
<gene>
    <name evidence="4" type="ORF">ABB55_08805</name>
</gene>
<dbReference type="InterPro" id="IPR050832">
    <property type="entry name" value="Bact_Acetyltransf"/>
</dbReference>
<name>A0A0P6WAY1_9HYPH</name>
<keyword evidence="1" id="KW-0808">Transferase</keyword>
<dbReference type="PROSITE" id="PS51186">
    <property type="entry name" value="GNAT"/>
    <property type="match status" value="1"/>
</dbReference>
<dbReference type="SUPFAM" id="SSF55729">
    <property type="entry name" value="Acyl-CoA N-acyltransferases (Nat)"/>
    <property type="match status" value="1"/>
</dbReference>
<evidence type="ECO:0000259" key="3">
    <source>
        <dbReference type="PROSITE" id="PS51186"/>
    </source>
</evidence>
<dbReference type="STRING" id="665126.ABB55_08805"/>
<dbReference type="GO" id="GO:0016747">
    <property type="term" value="F:acyltransferase activity, transferring groups other than amino-acyl groups"/>
    <property type="evidence" value="ECO:0007669"/>
    <property type="project" value="InterPro"/>
</dbReference>
<dbReference type="RefSeq" id="WP_054361924.1">
    <property type="nucleotide sequence ID" value="NZ_JAPCYQ010000001.1"/>
</dbReference>
<dbReference type="Proteomes" id="UP000048984">
    <property type="component" value="Unassembled WGS sequence"/>
</dbReference>
<protein>
    <recommendedName>
        <fullName evidence="3">N-acetyltransferase domain-containing protein</fullName>
    </recommendedName>
</protein>
<dbReference type="AlphaFoldDB" id="A0A0P6WAY1"/>
<dbReference type="InterPro" id="IPR000182">
    <property type="entry name" value="GNAT_dom"/>
</dbReference>
<dbReference type="Gene3D" id="3.40.630.30">
    <property type="match status" value="1"/>
</dbReference>
<dbReference type="EMBL" id="LJYW01000001">
    <property type="protein sequence ID" value="KPL55757.1"/>
    <property type="molecule type" value="Genomic_DNA"/>
</dbReference>
<dbReference type="PANTHER" id="PTHR43877">
    <property type="entry name" value="AMINOALKYLPHOSPHONATE N-ACETYLTRANSFERASE-RELATED-RELATED"/>
    <property type="match status" value="1"/>
</dbReference>
<feature type="domain" description="N-acetyltransferase" evidence="3">
    <location>
        <begin position="6"/>
        <end position="147"/>
    </location>
</feature>
<keyword evidence="5" id="KW-1185">Reference proteome</keyword>
<evidence type="ECO:0000313" key="5">
    <source>
        <dbReference type="Proteomes" id="UP000048984"/>
    </source>
</evidence>
<sequence length="168" mass="18101">MHAPLYLIRPELPEDDAAIEDLHEIGFGPGRFAKTAFRLREGVPADPDLSLVALVGSRVAGSVRLTPIRIGADPALLLGPLAVHPDFGNRGIGRALVRTSLEAAARLGHRMVLLVGDEPYYGPLGFRHVPPERVQLPGPVDTRRVLIAELTPGAHAQAQGPAKNWRWG</sequence>
<reference evidence="4 5" key="2">
    <citation type="submission" date="2015-10" db="EMBL/GenBank/DDBJ databases">
        <title>Draft Genome Sequence of Prosthecomicrobium hirschii ATCC 27832.</title>
        <authorList>
            <person name="Daniel J."/>
            <person name="Givan S.A."/>
            <person name="Brun Y.V."/>
            <person name="Brown P.J."/>
        </authorList>
    </citation>
    <scope>NUCLEOTIDE SEQUENCE [LARGE SCALE GENOMIC DNA]</scope>
    <source>
        <strain evidence="4 5">16</strain>
    </source>
</reference>